<dbReference type="EMBL" id="BTSX01000001">
    <property type="protein sequence ID" value="GMS81004.1"/>
    <property type="molecule type" value="Genomic_DNA"/>
</dbReference>
<evidence type="ECO:0000313" key="1">
    <source>
        <dbReference type="EMBL" id="GMS81004.1"/>
    </source>
</evidence>
<evidence type="ECO:0000313" key="2">
    <source>
        <dbReference type="Proteomes" id="UP001432027"/>
    </source>
</evidence>
<name>A0AAV5SDS4_9BILA</name>
<feature type="non-terminal residue" evidence="1">
    <location>
        <position position="1"/>
    </location>
</feature>
<dbReference type="Proteomes" id="UP001432027">
    <property type="component" value="Unassembled WGS sequence"/>
</dbReference>
<organism evidence="1 2">
    <name type="scientific">Pristionchus entomophagus</name>
    <dbReference type="NCBI Taxonomy" id="358040"/>
    <lineage>
        <taxon>Eukaryota</taxon>
        <taxon>Metazoa</taxon>
        <taxon>Ecdysozoa</taxon>
        <taxon>Nematoda</taxon>
        <taxon>Chromadorea</taxon>
        <taxon>Rhabditida</taxon>
        <taxon>Rhabditina</taxon>
        <taxon>Diplogasteromorpha</taxon>
        <taxon>Diplogasteroidea</taxon>
        <taxon>Neodiplogasteridae</taxon>
        <taxon>Pristionchus</taxon>
    </lineage>
</organism>
<proteinExistence type="predicted"/>
<accession>A0AAV5SDS4</accession>
<keyword evidence="2" id="KW-1185">Reference proteome</keyword>
<feature type="non-terminal residue" evidence="1">
    <location>
        <position position="163"/>
    </location>
</feature>
<gene>
    <name evidence="1" type="ORF">PENTCL1PPCAC_3179</name>
</gene>
<dbReference type="AlphaFoldDB" id="A0AAV5SDS4"/>
<comment type="caution">
    <text evidence="1">The sequence shown here is derived from an EMBL/GenBank/DDBJ whole genome shotgun (WGS) entry which is preliminary data.</text>
</comment>
<reference evidence="1" key="1">
    <citation type="submission" date="2023-10" db="EMBL/GenBank/DDBJ databases">
        <title>Genome assembly of Pristionchus species.</title>
        <authorList>
            <person name="Yoshida K."/>
            <person name="Sommer R.J."/>
        </authorList>
    </citation>
    <scope>NUCLEOTIDE SEQUENCE</scope>
    <source>
        <strain evidence="1">RS0144</strain>
    </source>
</reference>
<sequence>KNVLRTCKEIDDKMTIVALHCVIGNETMAISELKRHNSKLSSECARVGQHDADLYLHFEEERNEPMTEEMPGYEHIYSKRCMVDEKDGARLYIASASTVTRHDEKNPCGKNKYGDVWVSERFIKKFKVIEGNILSGVAIGCITFKNTHMLEGEVVEEVSSLVN</sequence>
<protein>
    <submittedName>
        <fullName evidence="1">Uncharacterized protein</fullName>
    </submittedName>
</protein>